<protein>
    <submittedName>
        <fullName evidence="3">Acetolactate synthase</fullName>
    </submittedName>
</protein>
<dbReference type="PANTHER" id="PTHR18968:SF129">
    <property type="entry name" value="ACETOLACTATE SYNTHASE"/>
    <property type="match status" value="1"/>
</dbReference>
<accession>A0A8H6JE07</accession>
<keyword evidence="4" id="KW-1185">Reference proteome</keyword>
<proteinExistence type="inferred from homology"/>
<dbReference type="Gene3D" id="3.40.50.970">
    <property type="match status" value="1"/>
</dbReference>
<dbReference type="SUPFAM" id="SSF52518">
    <property type="entry name" value="Thiamin diphosphate-binding fold (THDP-binding)"/>
    <property type="match status" value="1"/>
</dbReference>
<dbReference type="GO" id="GO:0030976">
    <property type="term" value="F:thiamine pyrophosphate binding"/>
    <property type="evidence" value="ECO:0007669"/>
    <property type="project" value="InterPro"/>
</dbReference>
<dbReference type="GO" id="GO:0003984">
    <property type="term" value="F:acetolactate synthase activity"/>
    <property type="evidence" value="ECO:0007669"/>
    <property type="project" value="TreeGrafter"/>
</dbReference>
<dbReference type="InterPro" id="IPR045229">
    <property type="entry name" value="TPP_enz"/>
</dbReference>
<dbReference type="Proteomes" id="UP000654918">
    <property type="component" value="Unassembled WGS sequence"/>
</dbReference>
<sequence>MNILANVSRPQELDVSRDIFADFHAWERSPEALGRGPGGDDGPVHPLHFISLMQRLLPPSPTVASDDGSTYIWLSRFYFAYSPESFLVSNVQQTLGVALPWAIGASLAQDPPCSRKVVSVSGDGGFLYSGQELATAVRHGCNITHFVWDDGRYNMVEFQEVGKYGRSSGVELGGVDFVRYAEAFGARGMRVARAADLEAVMAEALAHEGVCVVDVAIDYSHNDELMKNVIRDTIA</sequence>
<dbReference type="GO" id="GO:0050660">
    <property type="term" value="F:flavin adenine dinucleotide binding"/>
    <property type="evidence" value="ECO:0007669"/>
    <property type="project" value="TreeGrafter"/>
</dbReference>
<dbReference type="EMBL" id="WIGO01000471">
    <property type="protein sequence ID" value="KAF6811222.1"/>
    <property type="molecule type" value="Genomic_DNA"/>
</dbReference>
<dbReference type="InterPro" id="IPR011766">
    <property type="entry name" value="TPP_enzyme_TPP-bd"/>
</dbReference>
<organism evidence="3 4">
    <name type="scientific">Colletotrichum plurivorum</name>
    <dbReference type="NCBI Taxonomy" id="2175906"/>
    <lineage>
        <taxon>Eukaryota</taxon>
        <taxon>Fungi</taxon>
        <taxon>Dikarya</taxon>
        <taxon>Ascomycota</taxon>
        <taxon>Pezizomycotina</taxon>
        <taxon>Sordariomycetes</taxon>
        <taxon>Hypocreomycetidae</taxon>
        <taxon>Glomerellales</taxon>
        <taxon>Glomerellaceae</taxon>
        <taxon>Colletotrichum</taxon>
        <taxon>Colletotrichum orchidearum species complex</taxon>
    </lineage>
</organism>
<dbReference type="GO" id="GO:0009099">
    <property type="term" value="P:L-valine biosynthetic process"/>
    <property type="evidence" value="ECO:0007669"/>
    <property type="project" value="TreeGrafter"/>
</dbReference>
<feature type="domain" description="Thiamine pyrophosphate enzyme TPP-binding" evidence="2">
    <location>
        <begin position="68"/>
        <end position="215"/>
    </location>
</feature>
<comment type="similarity">
    <text evidence="1">Belongs to the TPP enzyme family.</text>
</comment>
<evidence type="ECO:0000313" key="3">
    <source>
        <dbReference type="EMBL" id="KAF6811222.1"/>
    </source>
</evidence>
<dbReference type="PANTHER" id="PTHR18968">
    <property type="entry name" value="THIAMINE PYROPHOSPHATE ENZYMES"/>
    <property type="match status" value="1"/>
</dbReference>
<dbReference type="GO" id="GO:0005948">
    <property type="term" value="C:acetolactate synthase complex"/>
    <property type="evidence" value="ECO:0007669"/>
    <property type="project" value="TreeGrafter"/>
</dbReference>
<dbReference type="GO" id="GO:0009097">
    <property type="term" value="P:isoleucine biosynthetic process"/>
    <property type="evidence" value="ECO:0007669"/>
    <property type="project" value="TreeGrafter"/>
</dbReference>
<dbReference type="AlphaFoldDB" id="A0A8H6JE07"/>
<gene>
    <name evidence="3" type="ORF">CPLU01_15158</name>
</gene>
<evidence type="ECO:0000256" key="1">
    <source>
        <dbReference type="ARBA" id="ARBA00007812"/>
    </source>
</evidence>
<reference evidence="3" key="1">
    <citation type="journal article" date="2020" name="Phytopathology">
        <title>Genome Sequence Resources of Colletotrichum truncatum, C. plurivorum, C. musicola, and C. sojae: Four Species Pathogenic to Soybean (Glycine max).</title>
        <authorList>
            <person name="Rogerio F."/>
            <person name="Boufleur T.R."/>
            <person name="Ciampi-Guillardi M."/>
            <person name="Sukno S.A."/>
            <person name="Thon M.R."/>
            <person name="Massola Junior N.S."/>
            <person name="Baroncelli R."/>
        </authorList>
    </citation>
    <scope>NUCLEOTIDE SEQUENCE</scope>
    <source>
        <strain evidence="3">LFN00145</strain>
    </source>
</reference>
<dbReference type="InterPro" id="IPR029061">
    <property type="entry name" value="THDP-binding"/>
</dbReference>
<name>A0A8H6JE07_9PEZI</name>
<evidence type="ECO:0000259" key="2">
    <source>
        <dbReference type="Pfam" id="PF02775"/>
    </source>
</evidence>
<dbReference type="Pfam" id="PF02775">
    <property type="entry name" value="TPP_enzyme_C"/>
    <property type="match status" value="1"/>
</dbReference>
<comment type="caution">
    <text evidence="3">The sequence shown here is derived from an EMBL/GenBank/DDBJ whole genome shotgun (WGS) entry which is preliminary data.</text>
</comment>
<evidence type="ECO:0000313" key="4">
    <source>
        <dbReference type="Proteomes" id="UP000654918"/>
    </source>
</evidence>